<accession>A0AAE4T7B4</accession>
<dbReference type="EMBL" id="NWGY01000015">
    <property type="protein sequence ID" value="MDV3665455.1"/>
    <property type="molecule type" value="Genomic_DNA"/>
</dbReference>
<proteinExistence type="predicted"/>
<dbReference type="AlphaFoldDB" id="A0AAE4T7B4"/>
<evidence type="ECO:0000313" key="2">
    <source>
        <dbReference type="Proteomes" id="UP001189000"/>
    </source>
</evidence>
<dbReference type="RefSeq" id="WP_407483823.1">
    <property type="nucleotide sequence ID" value="NZ_JBJDLD010000013.1"/>
</dbReference>
<dbReference type="Proteomes" id="UP001189000">
    <property type="component" value="Unassembled WGS sequence"/>
</dbReference>
<comment type="caution">
    <text evidence="1">The sequence shown here is derived from an EMBL/GenBank/DDBJ whole genome shotgun (WGS) entry which is preliminary data.</text>
</comment>
<evidence type="ECO:0000313" key="1">
    <source>
        <dbReference type="EMBL" id="MDV3665455.1"/>
    </source>
</evidence>
<reference evidence="1" key="1">
    <citation type="submission" date="2023-02" db="EMBL/GenBank/DDBJ databases">
        <title>Elizabethkingia anophelis draft genomes.</title>
        <authorList>
            <person name="Nicholson A.C."/>
            <person name="Whitney A.M."/>
            <person name="Humrighouse B.W."/>
            <person name="Villarma A."/>
            <person name="Bell M."/>
            <person name="Mcquiston J."/>
        </authorList>
    </citation>
    <scope>NUCLEOTIDE SEQUENCE</scope>
    <source>
        <strain evidence="1">B4955</strain>
    </source>
</reference>
<organism evidence="1 2">
    <name type="scientific">Elizabethkingia anophelis</name>
    <dbReference type="NCBI Taxonomy" id="1117645"/>
    <lineage>
        <taxon>Bacteria</taxon>
        <taxon>Pseudomonadati</taxon>
        <taxon>Bacteroidota</taxon>
        <taxon>Flavobacteriia</taxon>
        <taxon>Flavobacteriales</taxon>
        <taxon>Weeksellaceae</taxon>
        <taxon>Elizabethkingia</taxon>
    </lineage>
</organism>
<name>A0AAE4T7B4_9FLAO</name>
<sequence length="120" mass="14250">MRKIKSKIQSWILQLIRWALSSELAKIESQIKTNAIQEKRINHLLDNLDISVDVHYRANSWAVISIQGEKTDFIKFIDLGRSDILEIQKFLRYFDRTKIDAAPQESAFLRIPRFKQNTFW</sequence>
<gene>
    <name evidence="1" type="ORF">CMU51_15500</name>
</gene>
<protein>
    <submittedName>
        <fullName evidence="1">Uncharacterized protein</fullName>
    </submittedName>
</protein>